<dbReference type="CDD" id="cd00075">
    <property type="entry name" value="HATPase"/>
    <property type="match status" value="1"/>
</dbReference>
<accession>A0A7W5JVU8</accession>
<dbReference type="AlphaFoldDB" id="A0A7W5JVU8"/>
<keyword evidence="17" id="KW-1185">Reference proteome</keyword>
<dbReference type="Gene3D" id="3.30.565.10">
    <property type="entry name" value="Histidine kinase-like ATPase, C-terminal domain"/>
    <property type="match status" value="1"/>
</dbReference>
<dbReference type="GO" id="GO:0000155">
    <property type="term" value="F:phosphorelay sensor kinase activity"/>
    <property type="evidence" value="ECO:0007669"/>
    <property type="project" value="InterPro"/>
</dbReference>
<comment type="caution">
    <text evidence="16">The sequence shown here is derived from an EMBL/GenBank/DDBJ whole genome shotgun (WGS) entry which is preliminary data.</text>
</comment>
<dbReference type="EMBL" id="JACHZG010000001">
    <property type="protein sequence ID" value="MBB3326981.1"/>
    <property type="molecule type" value="Genomic_DNA"/>
</dbReference>
<evidence type="ECO:0000313" key="17">
    <source>
        <dbReference type="Proteomes" id="UP000565572"/>
    </source>
</evidence>
<dbReference type="Gene3D" id="6.10.340.10">
    <property type="match status" value="1"/>
</dbReference>
<keyword evidence="7 16" id="KW-0418">Kinase</keyword>
<evidence type="ECO:0000256" key="13">
    <source>
        <dbReference type="SAM" id="Phobius"/>
    </source>
</evidence>
<reference evidence="16 17" key="1">
    <citation type="submission" date="2020-08" db="EMBL/GenBank/DDBJ databases">
        <title>Sequencing the genomes of 1000 actinobacteria strains.</title>
        <authorList>
            <person name="Klenk H.-P."/>
        </authorList>
    </citation>
    <scope>NUCLEOTIDE SEQUENCE [LARGE SCALE GENOMIC DNA]</scope>
    <source>
        <strain evidence="16 17">DSM 11053</strain>
    </source>
</reference>
<evidence type="ECO:0000256" key="7">
    <source>
        <dbReference type="ARBA" id="ARBA00022777"/>
    </source>
</evidence>
<evidence type="ECO:0000256" key="12">
    <source>
        <dbReference type="SAM" id="MobiDB-lite"/>
    </source>
</evidence>
<dbReference type="PRINTS" id="PR00344">
    <property type="entry name" value="BCTRLSENSOR"/>
</dbReference>
<dbReference type="InterPro" id="IPR036097">
    <property type="entry name" value="HisK_dim/P_sf"/>
</dbReference>
<evidence type="ECO:0000313" key="16">
    <source>
        <dbReference type="EMBL" id="MBB3326981.1"/>
    </source>
</evidence>
<keyword evidence="10 13" id="KW-0472">Membrane</keyword>
<dbReference type="PROSITE" id="PS50885">
    <property type="entry name" value="HAMP"/>
    <property type="match status" value="1"/>
</dbReference>
<evidence type="ECO:0000256" key="9">
    <source>
        <dbReference type="ARBA" id="ARBA00023012"/>
    </source>
</evidence>
<keyword evidence="11" id="KW-0175">Coiled coil</keyword>
<dbReference type="Gene3D" id="1.10.287.130">
    <property type="match status" value="1"/>
</dbReference>
<dbReference type="InterPro" id="IPR003594">
    <property type="entry name" value="HATPase_dom"/>
</dbReference>
<dbReference type="SUPFAM" id="SSF55874">
    <property type="entry name" value="ATPase domain of HSP90 chaperone/DNA topoisomerase II/histidine kinase"/>
    <property type="match status" value="1"/>
</dbReference>
<gene>
    <name evidence="16" type="ORF">FHX39_001925</name>
</gene>
<evidence type="ECO:0000256" key="1">
    <source>
        <dbReference type="ARBA" id="ARBA00000085"/>
    </source>
</evidence>
<dbReference type="SUPFAM" id="SSF158472">
    <property type="entry name" value="HAMP domain-like"/>
    <property type="match status" value="1"/>
</dbReference>
<dbReference type="SMART" id="SM00388">
    <property type="entry name" value="HisKA"/>
    <property type="match status" value="1"/>
</dbReference>
<dbReference type="PROSITE" id="PS50109">
    <property type="entry name" value="HIS_KIN"/>
    <property type="match status" value="1"/>
</dbReference>
<dbReference type="SMART" id="SM00304">
    <property type="entry name" value="HAMP"/>
    <property type="match status" value="1"/>
</dbReference>
<organism evidence="16 17">
    <name type="scientific">Microlunatus antarcticus</name>
    <dbReference type="NCBI Taxonomy" id="53388"/>
    <lineage>
        <taxon>Bacteria</taxon>
        <taxon>Bacillati</taxon>
        <taxon>Actinomycetota</taxon>
        <taxon>Actinomycetes</taxon>
        <taxon>Propionibacteriales</taxon>
        <taxon>Propionibacteriaceae</taxon>
        <taxon>Microlunatus</taxon>
    </lineage>
</organism>
<protein>
    <recommendedName>
        <fullName evidence="3">histidine kinase</fullName>
        <ecNumber evidence="3">2.7.13.3</ecNumber>
    </recommendedName>
</protein>
<dbReference type="InterPro" id="IPR050428">
    <property type="entry name" value="TCS_sensor_his_kinase"/>
</dbReference>
<evidence type="ECO:0000256" key="3">
    <source>
        <dbReference type="ARBA" id="ARBA00012438"/>
    </source>
</evidence>
<evidence type="ECO:0000256" key="2">
    <source>
        <dbReference type="ARBA" id="ARBA00004236"/>
    </source>
</evidence>
<keyword evidence="4" id="KW-0597">Phosphoprotein</keyword>
<dbReference type="InterPro" id="IPR004358">
    <property type="entry name" value="Sig_transdc_His_kin-like_C"/>
</dbReference>
<keyword evidence="9" id="KW-0902">Two-component regulatory system</keyword>
<keyword evidence="5" id="KW-0808">Transferase</keyword>
<dbReference type="GO" id="GO:0005886">
    <property type="term" value="C:plasma membrane"/>
    <property type="evidence" value="ECO:0007669"/>
    <property type="project" value="UniProtKB-SubCell"/>
</dbReference>
<dbReference type="Proteomes" id="UP000565572">
    <property type="component" value="Unassembled WGS sequence"/>
</dbReference>
<feature type="domain" description="HAMP" evidence="15">
    <location>
        <begin position="151"/>
        <end position="204"/>
    </location>
</feature>
<evidence type="ECO:0000259" key="15">
    <source>
        <dbReference type="PROSITE" id="PS50885"/>
    </source>
</evidence>
<dbReference type="PANTHER" id="PTHR45436">
    <property type="entry name" value="SENSOR HISTIDINE KINASE YKOH"/>
    <property type="match status" value="1"/>
</dbReference>
<evidence type="ECO:0000259" key="14">
    <source>
        <dbReference type="PROSITE" id="PS50109"/>
    </source>
</evidence>
<dbReference type="SUPFAM" id="SSF47384">
    <property type="entry name" value="Homodimeric domain of signal transducing histidine kinase"/>
    <property type="match status" value="1"/>
</dbReference>
<dbReference type="Pfam" id="PF00512">
    <property type="entry name" value="HisKA"/>
    <property type="match status" value="1"/>
</dbReference>
<comment type="subcellular location">
    <subcellularLocation>
        <location evidence="2">Cell membrane</location>
    </subcellularLocation>
</comment>
<dbReference type="InterPro" id="IPR036890">
    <property type="entry name" value="HATPase_C_sf"/>
</dbReference>
<evidence type="ECO:0000256" key="4">
    <source>
        <dbReference type="ARBA" id="ARBA00022553"/>
    </source>
</evidence>
<sequence length="470" mass="48612">MSIRTRVIAAVMVVLVVVLLVLSLSVQSVFATQSERNVDALLSGRAQLARQLARSGVRPQQIVNRVGVDGVLASLQLRDGTVIGSPLPVGGGVQTVTTRLNGPTRVDGAELTLSVNSSLATGALQSLRRILLVGGLVALALSAALVALAVRLALRPLDAMAALAQGIAGGARGRRLSPTRTHTEIGRTAQAFDEMLDELEGAEAQSRTAETDALRAEERVRAFVADAAHELRTPLTGVRAAAETLLEHGGTLDVGDREHLEVLLIAEAQRAGRLVDDLVALARLDTSPALDLAPVEVARLVDDEVVRARLLSPTATITAAGAAPVVSGDLTSLRGALRNLMDNARRAAGPRGTVTVTSAVHGDLAVVHVRDDGPGVPAADRERIFDRLVRLDPARSADSGGIGLGLAIARGIARAHGGDLVCVPVEPTGGGADFCLTLPLRVTTDPAGQPAEPRPSPGRPGTGETADQEA</sequence>
<feature type="region of interest" description="Disordered" evidence="12">
    <location>
        <begin position="443"/>
        <end position="470"/>
    </location>
</feature>
<dbReference type="InterPro" id="IPR005467">
    <property type="entry name" value="His_kinase_dom"/>
</dbReference>
<dbReference type="Pfam" id="PF02518">
    <property type="entry name" value="HATPase_c"/>
    <property type="match status" value="1"/>
</dbReference>
<dbReference type="PANTHER" id="PTHR45436:SF5">
    <property type="entry name" value="SENSOR HISTIDINE KINASE TRCS"/>
    <property type="match status" value="1"/>
</dbReference>
<evidence type="ECO:0000256" key="8">
    <source>
        <dbReference type="ARBA" id="ARBA00022989"/>
    </source>
</evidence>
<evidence type="ECO:0000256" key="10">
    <source>
        <dbReference type="ARBA" id="ARBA00023136"/>
    </source>
</evidence>
<dbReference type="CDD" id="cd00082">
    <property type="entry name" value="HisKA"/>
    <property type="match status" value="1"/>
</dbReference>
<dbReference type="EC" id="2.7.13.3" evidence="3"/>
<evidence type="ECO:0000256" key="5">
    <source>
        <dbReference type="ARBA" id="ARBA00022679"/>
    </source>
</evidence>
<feature type="transmembrane region" description="Helical" evidence="13">
    <location>
        <begin position="130"/>
        <end position="154"/>
    </location>
</feature>
<evidence type="ECO:0000256" key="11">
    <source>
        <dbReference type="SAM" id="Coils"/>
    </source>
</evidence>
<dbReference type="CDD" id="cd06225">
    <property type="entry name" value="HAMP"/>
    <property type="match status" value="1"/>
</dbReference>
<comment type="catalytic activity">
    <reaction evidence="1">
        <text>ATP + protein L-histidine = ADP + protein N-phospho-L-histidine.</text>
        <dbReference type="EC" id="2.7.13.3"/>
    </reaction>
</comment>
<proteinExistence type="predicted"/>
<feature type="coiled-coil region" evidence="11">
    <location>
        <begin position="192"/>
        <end position="219"/>
    </location>
</feature>
<feature type="domain" description="Histidine kinase" evidence="14">
    <location>
        <begin position="226"/>
        <end position="442"/>
    </location>
</feature>
<dbReference type="InterPro" id="IPR003661">
    <property type="entry name" value="HisK_dim/P_dom"/>
</dbReference>
<dbReference type="Pfam" id="PF00672">
    <property type="entry name" value="HAMP"/>
    <property type="match status" value="1"/>
</dbReference>
<keyword evidence="6 13" id="KW-0812">Transmembrane</keyword>
<dbReference type="RefSeq" id="WP_198423334.1">
    <property type="nucleotide sequence ID" value="NZ_JACHZG010000001.1"/>
</dbReference>
<dbReference type="SMART" id="SM00387">
    <property type="entry name" value="HATPase_c"/>
    <property type="match status" value="1"/>
</dbReference>
<keyword evidence="8 13" id="KW-1133">Transmembrane helix</keyword>
<evidence type="ECO:0000256" key="6">
    <source>
        <dbReference type="ARBA" id="ARBA00022692"/>
    </source>
</evidence>
<name>A0A7W5JVU8_9ACTN</name>
<dbReference type="InterPro" id="IPR003660">
    <property type="entry name" value="HAMP_dom"/>
</dbReference>